<gene>
    <name evidence="2" type="ORF">PCOR1329_LOCUS36813</name>
</gene>
<evidence type="ECO:0000313" key="2">
    <source>
        <dbReference type="EMBL" id="CAK0841653.1"/>
    </source>
</evidence>
<name>A0ABN9T9N1_9DINO</name>
<proteinExistence type="predicted"/>
<dbReference type="EMBL" id="CAUYUJ010014473">
    <property type="protein sequence ID" value="CAK0841653.1"/>
    <property type="molecule type" value="Genomic_DNA"/>
</dbReference>
<reference evidence="2" key="1">
    <citation type="submission" date="2023-10" db="EMBL/GenBank/DDBJ databases">
        <authorList>
            <person name="Chen Y."/>
            <person name="Shah S."/>
            <person name="Dougan E. K."/>
            <person name="Thang M."/>
            <person name="Chan C."/>
        </authorList>
    </citation>
    <scope>NUCLEOTIDE SEQUENCE [LARGE SCALE GENOMIC DNA]</scope>
</reference>
<sequence>MTAAAAPGGSTGGDDASLAKEEGPPRKRGRIAQSAEDDAGGSGARAPLEFALEPDEYAIALDMTGKAGLGLDVDWADGKTLLIKALKKEDPLFCVGNFSGLEGEQEGETGREGNRAGWGWLSRDSGSSPPGRHESRRRRETRGLGGSWSTTSSWTWTRSPGSALMWTGPTARRYSSRR</sequence>
<dbReference type="Proteomes" id="UP001189429">
    <property type="component" value="Unassembled WGS sequence"/>
</dbReference>
<comment type="caution">
    <text evidence="2">The sequence shown here is derived from an EMBL/GenBank/DDBJ whole genome shotgun (WGS) entry which is preliminary data.</text>
</comment>
<feature type="compositionally biased region" description="Low complexity" evidence="1">
    <location>
        <begin position="1"/>
        <end position="16"/>
    </location>
</feature>
<protein>
    <submittedName>
        <fullName evidence="2">Uncharacterized protein</fullName>
    </submittedName>
</protein>
<feature type="region of interest" description="Disordered" evidence="1">
    <location>
        <begin position="100"/>
        <end position="178"/>
    </location>
</feature>
<feature type="region of interest" description="Disordered" evidence="1">
    <location>
        <begin position="1"/>
        <end position="48"/>
    </location>
</feature>
<evidence type="ECO:0000256" key="1">
    <source>
        <dbReference type="SAM" id="MobiDB-lite"/>
    </source>
</evidence>
<evidence type="ECO:0000313" key="3">
    <source>
        <dbReference type="Proteomes" id="UP001189429"/>
    </source>
</evidence>
<keyword evidence="3" id="KW-1185">Reference proteome</keyword>
<feature type="compositionally biased region" description="Low complexity" evidence="1">
    <location>
        <begin position="147"/>
        <end position="159"/>
    </location>
</feature>
<organism evidence="2 3">
    <name type="scientific">Prorocentrum cordatum</name>
    <dbReference type="NCBI Taxonomy" id="2364126"/>
    <lineage>
        <taxon>Eukaryota</taxon>
        <taxon>Sar</taxon>
        <taxon>Alveolata</taxon>
        <taxon>Dinophyceae</taxon>
        <taxon>Prorocentrales</taxon>
        <taxon>Prorocentraceae</taxon>
        <taxon>Prorocentrum</taxon>
    </lineage>
</organism>
<accession>A0ABN9T9N1</accession>